<evidence type="ECO:0000259" key="7">
    <source>
        <dbReference type="Pfam" id="PF02687"/>
    </source>
</evidence>
<name>A0ABQ1ZXZ1_9BACL</name>
<evidence type="ECO:0000313" key="8">
    <source>
        <dbReference type="EMBL" id="GGH80452.1"/>
    </source>
</evidence>
<evidence type="ECO:0000256" key="1">
    <source>
        <dbReference type="ARBA" id="ARBA00004651"/>
    </source>
</evidence>
<keyword evidence="3 6" id="KW-0812">Transmembrane</keyword>
<keyword evidence="2" id="KW-1003">Cell membrane</keyword>
<keyword evidence="4 6" id="KW-1133">Transmembrane helix</keyword>
<evidence type="ECO:0000256" key="4">
    <source>
        <dbReference type="ARBA" id="ARBA00022989"/>
    </source>
</evidence>
<feature type="transmembrane region" description="Helical" evidence="6">
    <location>
        <begin position="33"/>
        <end position="54"/>
    </location>
</feature>
<organism evidence="8 9">
    <name type="scientific">Saccharibacillus endophyticus</name>
    <dbReference type="NCBI Taxonomy" id="2060666"/>
    <lineage>
        <taxon>Bacteria</taxon>
        <taxon>Bacillati</taxon>
        <taxon>Bacillota</taxon>
        <taxon>Bacilli</taxon>
        <taxon>Bacillales</taxon>
        <taxon>Paenibacillaceae</taxon>
        <taxon>Saccharibacillus</taxon>
    </lineage>
</organism>
<evidence type="ECO:0000256" key="2">
    <source>
        <dbReference type="ARBA" id="ARBA00022475"/>
    </source>
</evidence>
<feature type="transmembrane region" description="Helical" evidence="6">
    <location>
        <begin position="715"/>
        <end position="740"/>
    </location>
</feature>
<evidence type="ECO:0000313" key="9">
    <source>
        <dbReference type="Proteomes" id="UP000605427"/>
    </source>
</evidence>
<comment type="caution">
    <text evidence="8">The sequence shown here is derived from an EMBL/GenBank/DDBJ whole genome shotgun (WGS) entry which is preliminary data.</text>
</comment>
<dbReference type="PANTHER" id="PTHR30287">
    <property type="entry name" value="MEMBRANE COMPONENT OF PREDICTED ABC SUPERFAMILY METABOLITE UPTAKE TRANSPORTER"/>
    <property type="match status" value="1"/>
</dbReference>
<evidence type="ECO:0000256" key="3">
    <source>
        <dbReference type="ARBA" id="ARBA00022692"/>
    </source>
</evidence>
<evidence type="ECO:0000256" key="5">
    <source>
        <dbReference type="ARBA" id="ARBA00023136"/>
    </source>
</evidence>
<dbReference type="Proteomes" id="UP000605427">
    <property type="component" value="Unassembled WGS sequence"/>
</dbReference>
<evidence type="ECO:0000256" key="6">
    <source>
        <dbReference type="SAM" id="Phobius"/>
    </source>
</evidence>
<feature type="transmembrane region" description="Helical" evidence="6">
    <location>
        <begin position="258"/>
        <end position="279"/>
    </location>
</feature>
<sequence>MGMKKSRSPQQGSAVRSLNKQLRKRLYSGKGHTIALLSIALLTSFMYFFVSFSVDRNRSNELEYAARQHKEEFRFVLADPEKADTVIKRLQPGYDIEQRSIAKVVSGDRTFFIINRPRLLNLPNVTAGSLPEAPGEIAVQPKFLESNGLSVGSALELRGNEYRISGTFTLPDYEVFMPYGNPVQDSVSATFVIAADRTFSNRGDEVQTYYAGAAKRDARKSEIVQKVSEPAEDPAFAFWEKEPSSGLGFRQALESNAALARMFLLLFGAVQSFIFYLFFNRFMLLHREEFGFLLALGFTAKQIGAALIRFTCAVSFAGGVAGLLFGFAASPLLNRLYEESYSFPVYEIGLNPGSAVSGLIIPMVLNAAVAAVAVLPVLRRDAYTLLHGFGARAARGIWKDATIRTTERLPARLRLPMRIALRKWSSVMLSGSAVFLMTLLFITGFALYRSSEIATQSQMEGNLYKYDISYSEPRTGTPENHSENMPYLASPAYLGGADRSRPIRLIGLGEGRLFTLNDADGHELSLADGAVISRAASWMYGIRIVDTLDMRVSGRARALTVRQISENGDPSAVYISRTRLADWMGVGRMQYSGVYSLEPPASSDTAYTGLAQKKAQLEQSAVSNRSSAVINQIAGMAVGCLLLYLVLLLHVQDSTSDMRTLARLGYQPKQIRHLLIDVYRPLLIGFYLLSLWPAIRLGESILRSTSAQTGDYIPFSVGIGTLLAVLFAILLLYQIMLALFGRLIRKETAYHGVRRVRRFI</sequence>
<proteinExistence type="predicted"/>
<reference evidence="9" key="1">
    <citation type="journal article" date="2019" name="Int. J. Syst. Evol. Microbiol.">
        <title>The Global Catalogue of Microorganisms (GCM) 10K type strain sequencing project: providing services to taxonomists for standard genome sequencing and annotation.</title>
        <authorList>
            <consortium name="The Broad Institute Genomics Platform"/>
            <consortium name="The Broad Institute Genome Sequencing Center for Infectious Disease"/>
            <person name="Wu L."/>
            <person name="Ma J."/>
        </authorList>
    </citation>
    <scope>NUCLEOTIDE SEQUENCE [LARGE SCALE GENOMIC DNA]</scope>
    <source>
        <strain evidence="9">CCM 8702</strain>
    </source>
</reference>
<feature type="transmembrane region" description="Helical" evidence="6">
    <location>
        <begin position="629"/>
        <end position="649"/>
    </location>
</feature>
<gene>
    <name evidence="8" type="ORF">GCM10007362_28780</name>
</gene>
<feature type="transmembrane region" description="Helical" evidence="6">
    <location>
        <begin position="427"/>
        <end position="448"/>
    </location>
</feature>
<accession>A0ABQ1ZXZ1</accession>
<protein>
    <recommendedName>
        <fullName evidence="7">ABC3 transporter permease C-terminal domain-containing protein</fullName>
    </recommendedName>
</protein>
<feature type="domain" description="ABC3 transporter permease C-terminal" evidence="7">
    <location>
        <begin position="262"/>
        <end position="379"/>
    </location>
</feature>
<keyword evidence="9" id="KW-1185">Reference proteome</keyword>
<feature type="transmembrane region" description="Helical" evidence="6">
    <location>
        <begin position="310"/>
        <end position="333"/>
    </location>
</feature>
<dbReference type="RefSeq" id="WP_172244650.1">
    <property type="nucleotide sequence ID" value="NZ_BMDD01000003.1"/>
</dbReference>
<dbReference type="InterPro" id="IPR038766">
    <property type="entry name" value="Membrane_comp_ABC_pdt"/>
</dbReference>
<comment type="subcellular location">
    <subcellularLocation>
        <location evidence="1">Cell membrane</location>
        <topology evidence="1">Multi-pass membrane protein</topology>
    </subcellularLocation>
</comment>
<feature type="transmembrane region" description="Helical" evidence="6">
    <location>
        <begin position="353"/>
        <end position="378"/>
    </location>
</feature>
<dbReference type="InterPro" id="IPR003838">
    <property type="entry name" value="ABC3_permease_C"/>
</dbReference>
<dbReference type="PANTHER" id="PTHR30287:SF2">
    <property type="entry name" value="BLL1001 PROTEIN"/>
    <property type="match status" value="1"/>
</dbReference>
<dbReference type="EMBL" id="BMDD01000003">
    <property type="protein sequence ID" value="GGH80452.1"/>
    <property type="molecule type" value="Genomic_DNA"/>
</dbReference>
<keyword evidence="5 6" id="KW-0472">Membrane</keyword>
<dbReference type="Pfam" id="PF02687">
    <property type="entry name" value="FtsX"/>
    <property type="match status" value="1"/>
</dbReference>